<feature type="region of interest" description="Disordered" evidence="1">
    <location>
        <begin position="335"/>
        <end position="358"/>
    </location>
</feature>
<evidence type="ECO:0000256" key="1">
    <source>
        <dbReference type="SAM" id="MobiDB-lite"/>
    </source>
</evidence>
<reference evidence="2" key="1">
    <citation type="submission" date="2023-04" db="EMBL/GenBank/DDBJ databases">
        <title>Black Yeasts Isolated from many extreme environments.</title>
        <authorList>
            <person name="Coleine C."/>
            <person name="Stajich J.E."/>
            <person name="Selbmann L."/>
        </authorList>
    </citation>
    <scope>NUCLEOTIDE SEQUENCE</scope>
    <source>
        <strain evidence="2">CCFEE 5312</strain>
    </source>
</reference>
<evidence type="ECO:0000313" key="2">
    <source>
        <dbReference type="EMBL" id="KAK3058887.1"/>
    </source>
</evidence>
<keyword evidence="3" id="KW-1185">Reference proteome</keyword>
<feature type="compositionally biased region" description="Polar residues" evidence="1">
    <location>
        <begin position="221"/>
        <end position="235"/>
    </location>
</feature>
<accession>A0AAJ0LXC4</accession>
<evidence type="ECO:0000313" key="3">
    <source>
        <dbReference type="Proteomes" id="UP001271007"/>
    </source>
</evidence>
<dbReference type="PANTHER" id="PTHR13621:SF2">
    <property type="entry name" value="PROLINE-RICH PROTEIN PRCC"/>
    <property type="match status" value="1"/>
</dbReference>
<dbReference type="Pfam" id="PF10253">
    <property type="entry name" value="PRCC"/>
    <property type="match status" value="1"/>
</dbReference>
<feature type="region of interest" description="Disordered" evidence="1">
    <location>
        <begin position="1"/>
        <end position="30"/>
    </location>
</feature>
<organism evidence="2 3">
    <name type="scientific">Extremus antarcticus</name>
    <dbReference type="NCBI Taxonomy" id="702011"/>
    <lineage>
        <taxon>Eukaryota</taxon>
        <taxon>Fungi</taxon>
        <taxon>Dikarya</taxon>
        <taxon>Ascomycota</taxon>
        <taxon>Pezizomycotina</taxon>
        <taxon>Dothideomycetes</taxon>
        <taxon>Dothideomycetidae</taxon>
        <taxon>Mycosphaerellales</taxon>
        <taxon>Extremaceae</taxon>
        <taxon>Extremus</taxon>
    </lineage>
</organism>
<feature type="compositionally biased region" description="Basic and acidic residues" evidence="1">
    <location>
        <begin position="110"/>
        <end position="137"/>
    </location>
</feature>
<dbReference type="AlphaFoldDB" id="A0AAJ0LXC4"/>
<protein>
    <recommendedName>
        <fullName evidence="4">Mitotic checkpoint regulator, MAD2B-interacting-domain-containing protein</fullName>
    </recommendedName>
</protein>
<comment type="caution">
    <text evidence="2">The sequence shown here is derived from an EMBL/GenBank/DDBJ whole genome shotgun (WGS) entry which is preliminary data.</text>
</comment>
<dbReference type="EMBL" id="JAWDJX010000001">
    <property type="protein sequence ID" value="KAK3058887.1"/>
    <property type="molecule type" value="Genomic_DNA"/>
</dbReference>
<dbReference type="GO" id="GO:0005634">
    <property type="term" value="C:nucleus"/>
    <property type="evidence" value="ECO:0007669"/>
    <property type="project" value="TreeGrafter"/>
</dbReference>
<proteinExistence type="predicted"/>
<feature type="compositionally biased region" description="Low complexity" evidence="1">
    <location>
        <begin position="170"/>
        <end position="187"/>
    </location>
</feature>
<feature type="compositionally biased region" description="Polar residues" evidence="1">
    <location>
        <begin position="242"/>
        <end position="262"/>
    </location>
</feature>
<name>A0AAJ0LXC4_9PEZI</name>
<gene>
    <name evidence="2" type="ORF">LTR09_000452</name>
</gene>
<dbReference type="Proteomes" id="UP001271007">
    <property type="component" value="Unassembled WGS sequence"/>
</dbReference>
<evidence type="ECO:0008006" key="4">
    <source>
        <dbReference type="Google" id="ProtNLM"/>
    </source>
</evidence>
<sequence length="358" mass="38024">MALVAYSDSEESDTEAPPAPEPKSSTTQPVAAAAFQKVEPRKIKVDLPTLKSEVEDAAVEPPAKRARTAGAFSGFNDLLPAPKKPAGAVALGRGVNLKTSSEAAFSRAPVSEDVRGDGEDGGIERGAETELAKKVAVEAKPVGKSTKFKPLSVQNGKKKKKPIPVSDKPATNTSTTVTTDGDAQTAADRTEQVVEAPAAPPPKPKRSLFSVPQPDEPTVSAEPTTSTYESMTTQPAPIPSEADQSTQQSFTNATPAPSKNLSTLASDLNLSTSERRRLFGRHAKHPDDINIAHFNMDAEYASNEQARQAGETIEHRAVKSIAPGKHSLQQLVNNARSQQEGLEDKWAEGRRKRGKGPA</sequence>
<feature type="region of interest" description="Disordered" evidence="1">
    <location>
        <begin position="101"/>
        <end position="262"/>
    </location>
</feature>
<dbReference type="PANTHER" id="PTHR13621">
    <property type="entry name" value="PROLINE-RICH PROTEIN PRCC"/>
    <property type="match status" value="1"/>
</dbReference>
<dbReference type="InterPro" id="IPR018800">
    <property type="entry name" value="PRCC"/>
</dbReference>